<dbReference type="GO" id="GO:0004815">
    <property type="term" value="F:aspartate-tRNA ligase activity"/>
    <property type="evidence" value="ECO:0007669"/>
    <property type="project" value="UniProtKB-EC"/>
</dbReference>
<feature type="domain" description="tRNAHis guanylyltransferase catalytic" evidence="13">
    <location>
        <begin position="43"/>
        <end position="108"/>
    </location>
</feature>
<evidence type="ECO:0000256" key="8">
    <source>
        <dbReference type="ARBA" id="ARBA00022917"/>
    </source>
</evidence>
<dbReference type="OrthoDB" id="1738175at2759"/>
<keyword evidence="15" id="KW-1185">Reference proteome</keyword>
<dbReference type="PRINTS" id="PR01042">
    <property type="entry name" value="TRNASYNTHASP"/>
</dbReference>
<feature type="domain" description="Aminoacyl-tRNA synthetase class II (D/K/N)" evidence="12">
    <location>
        <begin position="121"/>
        <end position="197"/>
    </location>
</feature>
<name>A0A2U1KG57_ARTAN</name>
<reference evidence="14 15" key="1">
    <citation type="journal article" date="2018" name="Mol. Plant">
        <title>The genome of Artemisia annua provides insight into the evolution of Asteraceae family and artemisinin biosynthesis.</title>
        <authorList>
            <person name="Shen Q."/>
            <person name="Zhang L."/>
            <person name="Liao Z."/>
            <person name="Wang S."/>
            <person name="Yan T."/>
            <person name="Shi P."/>
            <person name="Liu M."/>
            <person name="Fu X."/>
            <person name="Pan Q."/>
            <person name="Wang Y."/>
            <person name="Lv Z."/>
            <person name="Lu X."/>
            <person name="Zhang F."/>
            <person name="Jiang W."/>
            <person name="Ma Y."/>
            <person name="Chen M."/>
            <person name="Hao X."/>
            <person name="Li L."/>
            <person name="Tang Y."/>
            <person name="Lv G."/>
            <person name="Zhou Y."/>
            <person name="Sun X."/>
            <person name="Brodelius P.E."/>
            <person name="Rose J.K.C."/>
            <person name="Tang K."/>
        </authorList>
    </citation>
    <scope>NUCLEOTIDE SEQUENCE [LARGE SCALE GENOMIC DNA]</scope>
    <source>
        <strain evidence="15">cv. Huhao1</strain>
        <tissue evidence="14">Leaf</tissue>
    </source>
</reference>
<evidence type="ECO:0000256" key="3">
    <source>
        <dbReference type="ARBA" id="ARBA00012841"/>
    </source>
</evidence>
<evidence type="ECO:0000259" key="13">
    <source>
        <dbReference type="Pfam" id="PF04446"/>
    </source>
</evidence>
<dbReference type="Gene3D" id="3.30.70.3000">
    <property type="match status" value="1"/>
</dbReference>
<organism evidence="14 15">
    <name type="scientific">Artemisia annua</name>
    <name type="common">Sweet wormwood</name>
    <dbReference type="NCBI Taxonomy" id="35608"/>
    <lineage>
        <taxon>Eukaryota</taxon>
        <taxon>Viridiplantae</taxon>
        <taxon>Streptophyta</taxon>
        <taxon>Embryophyta</taxon>
        <taxon>Tracheophyta</taxon>
        <taxon>Spermatophyta</taxon>
        <taxon>Magnoliopsida</taxon>
        <taxon>eudicotyledons</taxon>
        <taxon>Gunneridae</taxon>
        <taxon>Pentapetalae</taxon>
        <taxon>asterids</taxon>
        <taxon>campanulids</taxon>
        <taxon>Asterales</taxon>
        <taxon>Asteraceae</taxon>
        <taxon>Asteroideae</taxon>
        <taxon>Anthemideae</taxon>
        <taxon>Artemisiinae</taxon>
        <taxon>Artemisia</taxon>
    </lineage>
</organism>
<dbReference type="GO" id="GO:0003723">
    <property type="term" value="F:RNA binding"/>
    <property type="evidence" value="ECO:0007669"/>
    <property type="project" value="TreeGrafter"/>
</dbReference>
<dbReference type="EMBL" id="PKPP01019563">
    <property type="protein sequence ID" value="PWA35691.1"/>
    <property type="molecule type" value="Genomic_DNA"/>
</dbReference>
<evidence type="ECO:0000256" key="5">
    <source>
        <dbReference type="ARBA" id="ARBA00022598"/>
    </source>
</evidence>
<dbReference type="Gene3D" id="3.30.930.10">
    <property type="entry name" value="Bira Bifunctional Protein, Domain 2"/>
    <property type="match status" value="1"/>
</dbReference>
<dbReference type="InterPro" id="IPR045864">
    <property type="entry name" value="aa-tRNA-synth_II/BPL/LPL"/>
</dbReference>
<evidence type="ECO:0000256" key="2">
    <source>
        <dbReference type="ARBA" id="ARBA00005312"/>
    </source>
</evidence>
<keyword evidence="6" id="KW-0547">Nucleotide-binding</keyword>
<comment type="caution">
    <text evidence="14">The sequence shown here is derived from an EMBL/GenBank/DDBJ whole genome shotgun (WGS) entry which is preliminary data.</text>
</comment>
<evidence type="ECO:0000256" key="9">
    <source>
        <dbReference type="ARBA" id="ARBA00023146"/>
    </source>
</evidence>
<dbReference type="Proteomes" id="UP000245207">
    <property type="component" value="Unassembled WGS sequence"/>
</dbReference>
<keyword evidence="9" id="KW-0030">Aminoacyl-tRNA synthetase</keyword>
<dbReference type="EC" id="6.1.1.12" evidence="3"/>
<evidence type="ECO:0000313" key="15">
    <source>
        <dbReference type="Proteomes" id="UP000245207"/>
    </source>
</evidence>
<dbReference type="Pfam" id="PF00152">
    <property type="entry name" value="tRNA-synt_2"/>
    <property type="match status" value="1"/>
</dbReference>
<dbReference type="GO" id="GO:0008193">
    <property type="term" value="F:tRNA guanylyltransferase activity"/>
    <property type="evidence" value="ECO:0007669"/>
    <property type="project" value="InterPro"/>
</dbReference>
<evidence type="ECO:0000256" key="7">
    <source>
        <dbReference type="ARBA" id="ARBA00022840"/>
    </source>
</evidence>
<comment type="similarity">
    <text evidence="2">Belongs to the class-II aminoacyl-tRNA synthetase family. Type 2 subfamily.</text>
</comment>
<dbReference type="GO" id="GO:0000287">
    <property type="term" value="F:magnesium ion binding"/>
    <property type="evidence" value="ECO:0007669"/>
    <property type="project" value="InterPro"/>
</dbReference>
<dbReference type="AlphaFoldDB" id="A0A2U1KG57"/>
<dbReference type="SUPFAM" id="SSF55681">
    <property type="entry name" value="Class II aaRS and biotin synthetases"/>
    <property type="match status" value="1"/>
</dbReference>
<dbReference type="GO" id="GO:0006400">
    <property type="term" value="P:tRNA modification"/>
    <property type="evidence" value="ECO:0007669"/>
    <property type="project" value="InterPro"/>
</dbReference>
<evidence type="ECO:0000256" key="11">
    <source>
        <dbReference type="SAM" id="MobiDB-lite"/>
    </source>
</evidence>
<gene>
    <name evidence="14" type="ORF">CTI12_AA607120</name>
</gene>
<evidence type="ECO:0000256" key="10">
    <source>
        <dbReference type="ARBA" id="ARBA00047904"/>
    </source>
</evidence>
<dbReference type="GO" id="GO:0005524">
    <property type="term" value="F:ATP binding"/>
    <property type="evidence" value="ECO:0007669"/>
    <property type="project" value="UniProtKB-KW"/>
</dbReference>
<evidence type="ECO:0000313" key="14">
    <source>
        <dbReference type="EMBL" id="PWA35691.1"/>
    </source>
</evidence>
<keyword evidence="4" id="KW-0963">Cytoplasm</keyword>
<evidence type="ECO:0000259" key="12">
    <source>
        <dbReference type="Pfam" id="PF00152"/>
    </source>
</evidence>
<comment type="subcellular location">
    <subcellularLocation>
        <location evidence="1">Cytoplasm</location>
    </subcellularLocation>
</comment>
<dbReference type="InterPro" id="IPR038469">
    <property type="entry name" value="tRNAHis_GuaTrfase_Thg1_sf"/>
</dbReference>
<dbReference type="PANTHER" id="PTHR43450:SF1">
    <property type="entry name" value="ASPARTATE--TRNA LIGASE, CYTOPLASMIC"/>
    <property type="match status" value="1"/>
</dbReference>
<protein>
    <recommendedName>
        <fullName evidence="3">aspartate--tRNA ligase</fullName>
        <ecNumber evidence="3">6.1.1.12</ecNumber>
    </recommendedName>
</protein>
<dbReference type="Pfam" id="PF04446">
    <property type="entry name" value="Thg1"/>
    <property type="match status" value="1"/>
</dbReference>
<dbReference type="PANTHER" id="PTHR43450">
    <property type="entry name" value="ASPARTYL-TRNA SYNTHETASE"/>
    <property type="match status" value="1"/>
</dbReference>
<evidence type="ECO:0000256" key="4">
    <source>
        <dbReference type="ARBA" id="ARBA00022490"/>
    </source>
</evidence>
<dbReference type="InterPro" id="IPR024956">
    <property type="entry name" value="tRNAHis_GuaTrfase_cat"/>
</dbReference>
<evidence type="ECO:0000256" key="6">
    <source>
        <dbReference type="ARBA" id="ARBA00022741"/>
    </source>
</evidence>
<dbReference type="InterPro" id="IPR004523">
    <property type="entry name" value="Asp-tRNA_synthase_2"/>
</dbReference>
<dbReference type="GO" id="GO:0017101">
    <property type="term" value="C:aminoacyl-tRNA synthetase multienzyme complex"/>
    <property type="evidence" value="ECO:0007669"/>
    <property type="project" value="TreeGrafter"/>
</dbReference>
<accession>A0A2U1KG57</accession>
<dbReference type="InterPro" id="IPR002312">
    <property type="entry name" value="Asp/Asn-tRNA-synth_IIb"/>
</dbReference>
<sequence length="358" mass="40415">MGNYIVRVKIGRVDPRHIVSKSILFSTSPMWDEALPQFTHCTHNFTEFHEFEKPTDEQALTLMNSCAMAIFEEFKDIVYIYGVSDEYSFVLEKNTKLYQRDFRSVFVSEYPIAHITMVGELFGQLLLSKGFCEIDTPKIIAGTSDGATVFKFEYKKQLACLAQSPQLHKQMAICGDFQRVFVVGPVFRAEDSYTLRNFQAPSSNDKAGTRSPAENRIKKKVGSTSVSDSPQKKPPEIESFMDNLPVSAYCVRFLLQLQMHFPFYIPLLSVSTWSTDSNNHFLLHAQCACVLEFDGAAKGNPGPAGAGALLRAIDETPHLEFIIFCSIRFFDIRGNKSPWSSELLQENLQVERAPLFPA</sequence>
<feature type="region of interest" description="Disordered" evidence="11">
    <location>
        <begin position="200"/>
        <end position="236"/>
    </location>
</feature>
<evidence type="ECO:0000256" key="1">
    <source>
        <dbReference type="ARBA" id="ARBA00004496"/>
    </source>
</evidence>
<dbReference type="STRING" id="35608.A0A2U1KG57"/>
<keyword evidence="8" id="KW-0648">Protein biosynthesis</keyword>
<dbReference type="InterPro" id="IPR004364">
    <property type="entry name" value="Aa-tRNA-synt_II"/>
</dbReference>
<proteinExistence type="inferred from homology"/>
<dbReference type="GO" id="GO:0005829">
    <property type="term" value="C:cytosol"/>
    <property type="evidence" value="ECO:0007669"/>
    <property type="project" value="TreeGrafter"/>
</dbReference>
<keyword evidence="7" id="KW-0067">ATP-binding</keyword>
<keyword evidence="5" id="KW-0436">Ligase</keyword>
<comment type="catalytic activity">
    <reaction evidence="10">
        <text>tRNA(Asp) + L-aspartate + ATP = L-aspartyl-tRNA(Asp) + AMP + diphosphate</text>
        <dbReference type="Rhea" id="RHEA:19649"/>
        <dbReference type="Rhea" id="RHEA-COMP:9660"/>
        <dbReference type="Rhea" id="RHEA-COMP:9678"/>
        <dbReference type="ChEBI" id="CHEBI:29991"/>
        <dbReference type="ChEBI" id="CHEBI:30616"/>
        <dbReference type="ChEBI" id="CHEBI:33019"/>
        <dbReference type="ChEBI" id="CHEBI:78442"/>
        <dbReference type="ChEBI" id="CHEBI:78516"/>
        <dbReference type="ChEBI" id="CHEBI:456215"/>
        <dbReference type="EC" id="6.1.1.12"/>
    </reaction>
</comment>
<dbReference type="GO" id="GO:0006422">
    <property type="term" value="P:aspartyl-tRNA aminoacylation"/>
    <property type="evidence" value="ECO:0007669"/>
    <property type="project" value="InterPro"/>
</dbReference>